<reference evidence="8" key="1">
    <citation type="submission" date="2020-01" db="EMBL/GenBank/DDBJ databases">
        <authorList>
            <person name="Rat A."/>
        </authorList>
    </citation>
    <scope>NUCLEOTIDE SEQUENCE</scope>
    <source>
        <strain evidence="8">LMG 31231</strain>
    </source>
</reference>
<feature type="domain" description="AMP-dependent synthetase/ligase" evidence="6">
    <location>
        <begin position="11"/>
        <end position="360"/>
    </location>
</feature>
<evidence type="ECO:0000259" key="7">
    <source>
        <dbReference type="Pfam" id="PF13193"/>
    </source>
</evidence>
<name>A0A9X9WWZ1_9PROT</name>
<gene>
    <name evidence="8" type="ORF">GXW76_10850</name>
</gene>
<reference evidence="8" key="2">
    <citation type="journal article" date="2021" name="Syst. Appl. Microbiol.">
        <title>Roseomonas hellenica sp. nov., isolated from roots of wild-growing Alkanna tinctoria.</title>
        <authorList>
            <person name="Rat A."/>
            <person name="Naranjo H.D."/>
            <person name="Lebbe L."/>
            <person name="Cnockaert M."/>
            <person name="Krigas N."/>
            <person name="Grigoriadou K."/>
            <person name="Maloupa E."/>
            <person name="Willems A."/>
        </authorList>
    </citation>
    <scope>NUCLEOTIDE SEQUENCE</scope>
    <source>
        <strain evidence="8">LMG 31231</strain>
    </source>
</reference>
<dbReference type="InterPro" id="IPR025110">
    <property type="entry name" value="AMP-bd_C"/>
</dbReference>
<proteinExistence type="inferred from homology"/>
<dbReference type="InterPro" id="IPR050237">
    <property type="entry name" value="ATP-dep_AMP-bd_enzyme"/>
</dbReference>
<dbReference type="Pfam" id="PF00501">
    <property type="entry name" value="AMP-binding"/>
    <property type="match status" value="1"/>
</dbReference>
<evidence type="ECO:0000313" key="9">
    <source>
        <dbReference type="Proteomes" id="UP001138751"/>
    </source>
</evidence>
<sequence length="500" mass="53854">MLNLSAFVAFHARQRPEALAIVYGSERITYAALQGRTEALSALLASRGVQAGQVVAAFMKNSAAFVELAIATSRIGAVFLPINFRLAREEAAYILENAGARLVFADAEFGAIVGGLPGLVTVDTAAQEDPTRLVPEGLPVPPPAARQEGDLFRLMYTSGTTDRPKGVMHTYGNFYWKCMEHVVALGLTSADRLLVVGPLYHVGAFDLPGVGVLWVGGMLCILRDFDAAAAVDAIAREGLTGAWMAPVMLSRTLEYGNPDGLDLTSLRWCVGGGEKTPEGRIRAFTGLFPNGRYIDAYGLTETCSGDTMMEAGWEIAKIGSTGRATPHVEITIRDDAGHLLPVGQEGEICLRGPKVFKGYWQDPAKTAASFHPDGWFRSGDVGYLDDDGFLFLTDRKKDMIISGGENIASSEVERVLYAMPEVSEAAVIGVPDPRWGETPVAVVVPREGATIDLAAMQAHCRAHLAGFKVPKVLELRDALPRNPSGKVLKRVLREELARKD</sequence>
<dbReference type="GO" id="GO:0016878">
    <property type="term" value="F:acid-thiol ligase activity"/>
    <property type="evidence" value="ECO:0007669"/>
    <property type="project" value="UniProtKB-ARBA"/>
</dbReference>
<dbReference type="AlphaFoldDB" id="A0A9X9WWZ1"/>
<dbReference type="Gene3D" id="3.40.50.12780">
    <property type="entry name" value="N-terminal domain of ligase-like"/>
    <property type="match status" value="1"/>
</dbReference>
<evidence type="ECO:0000256" key="3">
    <source>
        <dbReference type="ARBA" id="ARBA00051915"/>
    </source>
</evidence>
<dbReference type="InterPro" id="IPR045851">
    <property type="entry name" value="AMP-bd_C_sf"/>
</dbReference>
<accession>A0A9X9WWZ1</accession>
<dbReference type="CDD" id="cd17631">
    <property type="entry name" value="FACL_FadD13-like"/>
    <property type="match status" value="1"/>
</dbReference>
<dbReference type="RefSeq" id="WP_211862042.1">
    <property type="nucleotide sequence ID" value="NZ_JAAEDM010000023.1"/>
</dbReference>
<dbReference type="InterPro" id="IPR042099">
    <property type="entry name" value="ANL_N_sf"/>
</dbReference>
<evidence type="ECO:0000256" key="4">
    <source>
        <dbReference type="ARBA" id="ARBA00066616"/>
    </source>
</evidence>
<organism evidence="8 9">
    <name type="scientific">Neoroseomonas soli</name>
    <dbReference type="NCBI Taxonomy" id="1081025"/>
    <lineage>
        <taxon>Bacteria</taxon>
        <taxon>Pseudomonadati</taxon>
        <taxon>Pseudomonadota</taxon>
        <taxon>Alphaproteobacteria</taxon>
        <taxon>Acetobacterales</taxon>
        <taxon>Acetobacteraceae</taxon>
        <taxon>Neoroseomonas</taxon>
    </lineage>
</organism>
<dbReference type="FunFam" id="3.30.300.30:FF:000008">
    <property type="entry name" value="2,3-dihydroxybenzoate-AMP ligase"/>
    <property type="match status" value="1"/>
</dbReference>
<evidence type="ECO:0000256" key="1">
    <source>
        <dbReference type="ARBA" id="ARBA00006432"/>
    </source>
</evidence>
<evidence type="ECO:0000259" key="6">
    <source>
        <dbReference type="Pfam" id="PF00501"/>
    </source>
</evidence>
<dbReference type="InterPro" id="IPR000873">
    <property type="entry name" value="AMP-dep_synth/lig_dom"/>
</dbReference>
<keyword evidence="9" id="KW-1185">Reference proteome</keyword>
<dbReference type="Pfam" id="PF13193">
    <property type="entry name" value="AMP-binding_C"/>
    <property type="match status" value="1"/>
</dbReference>
<dbReference type="EMBL" id="JAAEDM010000023">
    <property type="protein sequence ID" value="MBR0671670.1"/>
    <property type="molecule type" value="Genomic_DNA"/>
</dbReference>
<evidence type="ECO:0000313" key="8">
    <source>
        <dbReference type="EMBL" id="MBR0671670.1"/>
    </source>
</evidence>
<evidence type="ECO:0000256" key="5">
    <source>
        <dbReference type="ARBA" id="ARBA00067668"/>
    </source>
</evidence>
<dbReference type="PANTHER" id="PTHR43767">
    <property type="entry name" value="LONG-CHAIN-FATTY-ACID--COA LIGASE"/>
    <property type="match status" value="1"/>
</dbReference>
<dbReference type="PANTHER" id="PTHR43767:SF1">
    <property type="entry name" value="NONRIBOSOMAL PEPTIDE SYNTHASE PES1 (EUROFUNG)-RELATED"/>
    <property type="match status" value="1"/>
</dbReference>
<dbReference type="Proteomes" id="UP001138751">
    <property type="component" value="Unassembled WGS sequence"/>
</dbReference>
<dbReference type="EC" id="6.2.1.44" evidence="4"/>
<feature type="domain" description="AMP-binding enzyme C-terminal" evidence="7">
    <location>
        <begin position="411"/>
        <end position="486"/>
    </location>
</feature>
<comment type="caution">
    <text evidence="8">The sequence shown here is derived from an EMBL/GenBank/DDBJ whole genome shotgun (WGS) entry which is preliminary data.</text>
</comment>
<evidence type="ECO:0000256" key="2">
    <source>
        <dbReference type="ARBA" id="ARBA00022598"/>
    </source>
</evidence>
<protein>
    <recommendedName>
        <fullName evidence="5">3-methylmercaptopropionyl-CoA ligase</fullName>
        <ecNumber evidence="4">6.2.1.44</ecNumber>
    </recommendedName>
</protein>
<comment type="catalytic activity">
    <reaction evidence="3">
        <text>3-(methylsulfanyl)propanoate + ATP + CoA = 3-(methylsulfanyl)propanoyl-CoA + AMP + diphosphate</text>
        <dbReference type="Rhea" id="RHEA:43052"/>
        <dbReference type="ChEBI" id="CHEBI:30616"/>
        <dbReference type="ChEBI" id="CHEBI:33019"/>
        <dbReference type="ChEBI" id="CHEBI:49016"/>
        <dbReference type="ChEBI" id="CHEBI:57287"/>
        <dbReference type="ChEBI" id="CHEBI:82815"/>
        <dbReference type="ChEBI" id="CHEBI:456215"/>
        <dbReference type="EC" id="6.2.1.44"/>
    </reaction>
    <physiologicalReaction direction="left-to-right" evidence="3">
        <dbReference type="Rhea" id="RHEA:43053"/>
    </physiologicalReaction>
</comment>
<keyword evidence="2" id="KW-0436">Ligase</keyword>
<dbReference type="SUPFAM" id="SSF56801">
    <property type="entry name" value="Acetyl-CoA synthetase-like"/>
    <property type="match status" value="1"/>
</dbReference>
<dbReference type="Gene3D" id="3.30.300.30">
    <property type="match status" value="1"/>
</dbReference>
<comment type="similarity">
    <text evidence="1">Belongs to the ATP-dependent AMP-binding enzyme family.</text>
</comment>